<dbReference type="Proteomes" id="UP001375240">
    <property type="component" value="Unassembled WGS sequence"/>
</dbReference>
<evidence type="ECO:0000256" key="1">
    <source>
        <dbReference type="SAM" id="MobiDB-lite"/>
    </source>
</evidence>
<feature type="compositionally biased region" description="Polar residues" evidence="1">
    <location>
        <begin position="8"/>
        <end position="32"/>
    </location>
</feature>
<evidence type="ECO:0000313" key="3">
    <source>
        <dbReference type="Proteomes" id="UP001375240"/>
    </source>
</evidence>
<organism evidence="2 3">
    <name type="scientific">Orbilia brochopaga</name>
    <dbReference type="NCBI Taxonomy" id="3140254"/>
    <lineage>
        <taxon>Eukaryota</taxon>
        <taxon>Fungi</taxon>
        <taxon>Dikarya</taxon>
        <taxon>Ascomycota</taxon>
        <taxon>Pezizomycotina</taxon>
        <taxon>Orbiliomycetes</taxon>
        <taxon>Orbiliales</taxon>
        <taxon>Orbiliaceae</taxon>
        <taxon>Orbilia</taxon>
    </lineage>
</organism>
<gene>
    <name evidence="2" type="ORF">TWF696_007614</name>
</gene>
<sequence>MKLPLEHNSPSASDDATQNAPAQVLSSQQLQDNPISDAEAETFNPLDLDKDLRTLKIVDDDGECVGWFVREAKLGNRTFKGAFIKANGTGKVPCVMKVFTPAEEDHLYYDGMVTRFECQEDMSIVMRESSYTPTLIASGHSKGGYSTPGGDVVLHALCPGKVMSDGFGNSLSIDSDHPLVNALRKAFQEIHDKGSIISGLQRRDILWDDETQQLSIINLEDCYEFEGPPEIYANFEIQDLIIS</sequence>
<protein>
    <submittedName>
        <fullName evidence="2">Uncharacterized protein</fullName>
    </submittedName>
</protein>
<dbReference type="EMBL" id="JAVHNQ010000006">
    <property type="protein sequence ID" value="KAK6343962.1"/>
    <property type="molecule type" value="Genomic_DNA"/>
</dbReference>
<evidence type="ECO:0000313" key="2">
    <source>
        <dbReference type="EMBL" id="KAK6343962.1"/>
    </source>
</evidence>
<comment type="caution">
    <text evidence="2">The sequence shown here is derived from an EMBL/GenBank/DDBJ whole genome shotgun (WGS) entry which is preliminary data.</text>
</comment>
<keyword evidence="3" id="KW-1185">Reference proteome</keyword>
<feature type="region of interest" description="Disordered" evidence="1">
    <location>
        <begin position="1"/>
        <end position="32"/>
    </location>
</feature>
<accession>A0AAV9UKV8</accession>
<name>A0AAV9UKV8_9PEZI</name>
<reference evidence="2 3" key="1">
    <citation type="submission" date="2019-10" db="EMBL/GenBank/DDBJ databases">
        <authorList>
            <person name="Palmer J.M."/>
        </authorList>
    </citation>
    <scope>NUCLEOTIDE SEQUENCE [LARGE SCALE GENOMIC DNA]</scope>
    <source>
        <strain evidence="2 3">TWF696</strain>
    </source>
</reference>
<dbReference type="AlphaFoldDB" id="A0AAV9UKV8"/>
<proteinExistence type="predicted"/>